<dbReference type="STRING" id="1120955.SAMN03080610_00298"/>
<evidence type="ECO:0000313" key="5">
    <source>
        <dbReference type="Proteomes" id="UP000199347"/>
    </source>
</evidence>
<name>A0A1G5M998_AFIMA</name>
<dbReference type="PANTHER" id="PTHR11851:SF224">
    <property type="entry name" value="PROCESSING PROTEASE"/>
    <property type="match status" value="1"/>
</dbReference>
<protein>
    <submittedName>
        <fullName evidence="4">Zinc protease</fullName>
    </submittedName>
</protein>
<feature type="signal peptide" evidence="1">
    <location>
        <begin position="1"/>
        <end position="20"/>
    </location>
</feature>
<evidence type="ECO:0000259" key="3">
    <source>
        <dbReference type="Pfam" id="PF05193"/>
    </source>
</evidence>
<evidence type="ECO:0000313" key="4">
    <source>
        <dbReference type="EMBL" id="SCZ21666.1"/>
    </source>
</evidence>
<organism evidence="4 5">
    <name type="scientific">Afifella marina DSM 2698</name>
    <dbReference type="NCBI Taxonomy" id="1120955"/>
    <lineage>
        <taxon>Bacteria</taxon>
        <taxon>Pseudomonadati</taxon>
        <taxon>Pseudomonadota</taxon>
        <taxon>Alphaproteobacteria</taxon>
        <taxon>Hyphomicrobiales</taxon>
        <taxon>Afifellaceae</taxon>
        <taxon>Afifella</taxon>
    </lineage>
</organism>
<dbReference type="Gene3D" id="3.30.830.10">
    <property type="entry name" value="Metalloenzyme, LuxS/M16 peptidase-like"/>
    <property type="match status" value="2"/>
</dbReference>
<dbReference type="InterPro" id="IPR007863">
    <property type="entry name" value="Peptidase_M16_C"/>
</dbReference>
<dbReference type="PANTHER" id="PTHR11851">
    <property type="entry name" value="METALLOPROTEASE"/>
    <property type="match status" value="1"/>
</dbReference>
<feature type="chain" id="PRO_5011494497" evidence="1">
    <location>
        <begin position="21"/>
        <end position="437"/>
    </location>
</feature>
<feature type="domain" description="Peptidase M16 N-terminal" evidence="2">
    <location>
        <begin position="45"/>
        <end position="182"/>
    </location>
</feature>
<dbReference type="OrthoDB" id="9811314at2"/>
<dbReference type="EMBL" id="FMVW01000001">
    <property type="protein sequence ID" value="SCZ21666.1"/>
    <property type="molecule type" value="Genomic_DNA"/>
</dbReference>
<keyword evidence="5" id="KW-1185">Reference proteome</keyword>
<feature type="domain" description="Peptidase M16 C-terminal" evidence="3">
    <location>
        <begin position="194"/>
        <end position="368"/>
    </location>
</feature>
<dbReference type="SUPFAM" id="SSF63411">
    <property type="entry name" value="LuxS/MPP-like metallohydrolase"/>
    <property type="match status" value="2"/>
</dbReference>
<dbReference type="AlphaFoldDB" id="A0A1G5M998"/>
<dbReference type="GO" id="GO:0008233">
    <property type="term" value="F:peptidase activity"/>
    <property type="evidence" value="ECO:0007669"/>
    <property type="project" value="UniProtKB-KW"/>
</dbReference>
<gene>
    <name evidence="4" type="ORF">SAMN03080610_00298</name>
</gene>
<dbReference type="InterPro" id="IPR050361">
    <property type="entry name" value="MPP/UQCRC_Complex"/>
</dbReference>
<keyword evidence="4" id="KW-0645">Protease</keyword>
<dbReference type="Pfam" id="PF00675">
    <property type="entry name" value="Peptidase_M16"/>
    <property type="match status" value="1"/>
</dbReference>
<dbReference type="Proteomes" id="UP000199347">
    <property type="component" value="Unassembled WGS sequence"/>
</dbReference>
<accession>A0A1G5M998</accession>
<evidence type="ECO:0000256" key="1">
    <source>
        <dbReference type="SAM" id="SignalP"/>
    </source>
</evidence>
<reference evidence="4 5" key="1">
    <citation type="submission" date="2016-10" db="EMBL/GenBank/DDBJ databases">
        <authorList>
            <person name="de Groot N.N."/>
        </authorList>
    </citation>
    <scope>NUCLEOTIDE SEQUENCE [LARGE SCALE GENOMIC DNA]</scope>
    <source>
        <strain evidence="4 5">DSM 2698</strain>
    </source>
</reference>
<keyword evidence="4" id="KW-0378">Hydrolase</keyword>
<keyword evidence="1" id="KW-0732">Signal</keyword>
<evidence type="ECO:0000259" key="2">
    <source>
        <dbReference type="Pfam" id="PF00675"/>
    </source>
</evidence>
<dbReference type="GO" id="GO:0006508">
    <property type="term" value="P:proteolysis"/>
    <property type="evidence" value="ECO:0007669"/>
    <property type="project" value="UniProtKB-KW"/>
</dbReference>
<dbReference type="GO" id="GO:0046872">
    <property type="term" value="F:metal ion binding"/>
    <property type="evidence" value="ECO:0007669"/>
    <property type="project" value="InterPro"/>
</dbReference>
<dbReference type="InterPro" id="IPR011249">
    <property type="entry name" value="Metalloenz_LuxS/M16"/>
</dbReference>
<proteinExistence type="predicted"/>
<dbReference type="InterPro" id="IPR011765">
    <property type="entry name" value="Pept_M16_N"/>
</dbReference>
<dbReference type="Pfam" id="PF05193">
    <property type="entry name" value="Peptidase_M16_C"/>
    <property type="match status" value="1"/>
</dbReference>
<sequence>MLRTLSLALSFGAIMSLAVAMPSRARAIEIQEVTSPKGITAWLVEDDTVPIVNMQFAFRGGSVQDPADKSGLANLASGLLDEGAGDLDSKAFQTRLDNLNIKLSFDTGRDAFYGSMKTLTANADEAFNLTKLALTEPRFDDEPVARIKAQILSKLRSDETDPNELARRAWAKTLFGDHPYARTGDGTEESVEELTGADLKGFAERNLARDNLVVAVVGAIDAETLKGRLDEVFGDLPEKADLKPIADVTAAAGKTAHVDLPVPQTSIRLGGPGIKRDDPDFIPAYIADHILGGGTFSSRFYREIREERGLAYSVGTSLVPFDHAGVWVGAAATRADAAQEAVDLMVKEVKDMAENGPTDEELADAKSYLTGNYALRFDSSGKIAKQLLAIQLDHLGIDYVDKRNELINAVTREDVQRAAKRVYGEPPSVITVGPAAS</sequence>